<dbReference type="PANTHER" id="PTHR38588">
    <property type="entry name" value="BLL0334 PROTEIN"/>
    <property type="match status" value="1"/>
</dbReference>
<reference evidence="1 2" key="1">
    <citation type="submission" date="2016-11" db="EMBL/GenBank/DDBJ databases">
        <authorList>
            <person name="Jaros S."/>
            <person name="Januszkiewicz K."/>
            <person name="Wedrychowicz H."/>
        </authorList>
    </citation>
    <scope>NUCLEOTIDE SEQUENCE [LARGE SCALE GENOMIC DNA]</scope>
    <source>
        <strain evidence="1 2">DSM 16010</strain>
    </source>
</reference>
<organism evidence="1 2">
    <name type="scientific">Lacicoccus alkaliphilus DSM 16010</name>
    <dbReference type="NCBI Taxonomy" id="1123231"/>
    <lineage>
        <taxon>Bacteria</taxon>
        <taxon>Bacillati</taxon>
        <taxon>Bacillota</taxon>
        <taxon>Bacilli</taxon>
        <taxon>Bacillales</taxon>
        <taxon>Salinicoccaceae</taxon>
        <taxon>Lacicoccus</taxon>
    </lineage>
</organism>
<keyword evidence="2" id="KW-1185">Reference proteome</keyword>
<dbReference type="Pfam" id="PF06240">
    <property type="entry name" value="COXG"/>
    <property type="match status" value="1"/>
</dbReference>
<dbReference type="STRING" id="1123231.SAMN02745189_01774"/>
<dbReference type="Gene3D" id="3.30.530.20">
    <property type="match status" value="1"/>
</dbReference>
<gene>
    <name evidence="1" type="ORF">SAMN02745189_01774</name>
</gene>
<dbReference type="EMBL" id="FRCF01000007">
    <property type="protein sequence ID" value="SHM22803.1"/>
    <property type="molecule type" value="Genomic_DNA"/>
</dbReference>
<name>A0A1M7H317_9BACL</name>
<evidence type="ECO:0000313" key="2">
    <source>
        <dbReference type="Proteomes" id="UP000184206"/>
    </source>
</evidence>
<dbReference type="CDD" id="cd05018">
    <property type="entry name" value="CoxG"/>
    <property type="match status" value="1"/>
</dbReference>
<evidence type="ECO:0008006" key="3">
    <source>
        <dbReference type="Google" id="ProtNLM"/>
    </source>
</evidence>
<dbReference type="InterPro" id="IPR010419">
    <property type="entry name" value="CO_DH_gsu"/>
</dbReference>
<dbReference type="AlphaFoldDB" id="A0A1M7H317"/>
<dbReference type="Proteomes" id="UP000184206">
    <property type="component" value="Unassembled WGS sequence"/>
</dbReference>
<sequence length="150" mass="16443">MEIKHKYTFKDLSKQEVWDVIQDPEALQAALPNCETFEEVGDEEYKAVMKINMGAIQGEFTADVQQVDKKEPDSYRLLVKAKGKPGEIEADANMILDEADEGTELSCIAEVGSTGLMATVGQRMVGGVAKVVLGQFFKDIEKQAKQAAGQ</sequence>
<dbReference type="PANTHER" id="PTHR38588:SF1">
    <property type="entry name" value="BLL0334 PROTEIN"/>
    <property type="match status" value="1"/>
</dbReference>
<accession>A0A1M7H317</accession>
<dbReference type="RefSeq" id="WP_072710277.1">
    <property type="nucleotide sequence ID" value="NZ_FRCF01000007.1"/>
</dbReference>
<dbReference type="InterPro" id="IPR023393">
    <property type="entry name" value="START-like_dom_sf"/>
</dbReference>
<protein>
    <recommendedName>
        <fullName evidence="3">Carbon monoxide dehydrogenase subunit G</fullName>
    </recommendedName>
</protein>
<evidence type="ECO:0000313" key="1">
    <source>
        <dbReference type="EMBL" id="SHM22803.1"/>
    </source>
</evidence>
<dbReference type="SUPFAM" id="SSF55961">
    <property type="entry name" value="Bet v1-like"/>
    <property type="match status" value="1"/>
</dbReference>
<proteinExistence type="predicted"/>